<name>A0A484YNS9_ECOLX</name>
<dbReference type="Proteomes" id="UP000372890">
    <property type="component" value="Unassembled WGS sequence"/>
</dbReference>
<proteinExistence type="predicted"/>
<dbReference type="PANTHER" id="PTHR38690:SF1">
    <property type="entry name" value="PROTEASE"/>
    <property type="match status" value="1"/>
</dbReference>
<dbReference type="PANTHER" id="PTHR38690">
    <property type="entry name" value="PROTEASE-RELATED"/>
    <property type="match status" value="1"/>
</dbReference>
<gene>
    <name evidence="2" type="primary">yhdP_2</name>
    <name evidence="2" type="ORF">NCTC9001_05537</name>
</gene>
<feature type="domain" description="YhdP central" evidence="1">
    <location>
        <begin position="1"/>
        <end position="265"/>
    </location>
</feature>
<evidence type="ECO:0000313" key="2">
    <source>
        <dbReference type="EMBL" id="VFS37251.1"/>
    </source>
</evidence>
<dbReference type="InterPro" id="IPR025263">
    <property type="entry name" value="YhdP_central"/>
</dbReference>
<evidence type="ECO:0000313" key="3">
    <source>
        <dbReference type="Proteomes" id="UP000372890"/>
    </source>
</evidence>
<dbReference type="Pfam" id="PF13116">
    <property type="entry name" value="YhdP"/>
    <property type="match status" value="1"/>
</dbReference>
<protein>
    <submittedName>
        <fullName evidence="2">Membrane protein</fullName>
    </submittedName>
</protein>
<dbReference type="InterPro" id="IPR011836">
    <property type="entry name" value="YhdP"/>
</dbReference>
<reference evidence="2 3" key="1">
    <citation type="submission" date="2019-03" db="EMBL/GenBank/DDBJ databases">
        <authorList>
            <consortium name="Pathogen Informatics"/>
        </authorList>
    </citation>
    <scope>NUCLEOTIDE SEQUENCE [LARGE SCALE GENOMIC DNA]</scope>
    <source>
        <strain evidence="2 3">NCTC9001</strain>
    </source>
</reference>
<sequence>MPYETVFRAPLEIADGQATISWLNNDKGFQLDGRNIDVKAKAVHARGGFRYLQPANDEPWLGILAGISTDDGSQAWRYFPENLMGKDLVDYLSGAIQGGEADNATLVYGGNPQLFPYKHNEGQFEVLVPLRNAKFAFQPDWPALTNLDIELDFINDGLWMKTDGVNLGGVRASNLTAVIPDYSKEKLLIDADIKGPGKAVGPYFDETPLKDSLGATLQELQLDGDVNARLHLDIPLNGELVTAKGEVTLRNNSLFIKPLDSTLKKFER</sequence>
<evidence type="ECO:0000259" key="1">
    <source>
        <dbReference type="Pfam" id="PF13116"/>
    </source>
</evidence>
<dbReference type="EMBL" id="CAADIS010000005">
    <property type="protein sequence ID" value="VFS37251.1"/>
    <property type="molecule type" value="Genomic_DNA"/>
</dbReference>
<accession>A0A484YNS9</accession>
<organism evidence="2 3">
    <name type="scientific">Escherichia coli</name>
    <dbReference type="NCBI Taxonomy" id="562"/>
    <lineage>
        <taxon>Bacteria</taxon>
        <taxon>Pseudomonadati</taxon>
        <taxon>Pseudomonadota</taxon>
        <taxon>Gammaproteobacteria</taxon>
        <taxon>Enterobacterales</taxon>
        <taxon>Enterobacteriaceae</taxon>
        <taxon>Escherichia</taxon>
    </lineage>
</organism>
<dbReference type="AlphaFoldDB" id="A0A484YNS9"/>